<dbReference type="Pfam" id="PF13391">
    <property type="entry name" value="HNH_2"/>
    <property type="match status" value="1"/>
</dbReference>
<evidence type="ECO:0000313" key="3">
    <source>
        <dbReference type="Proteomes" id="UP000186607"/>
    </source>
</evidence>
<protein>
    <submittedName>
        <fullName evidence="2">HNH endonuclease family protein</fullName>
    </submittedName>
</protein>
<dbReference type="AlphaFoldDB" id="A0A1U7P2Y7"/>
<reference evidence="2 3" key="1">
    <citation type="submission" date="2017-01" db="EMBL/GenBank/DDBJ databases">
        <title>Genome Analysis of Deinococcus marmoris KOPRI26562.</title>
        <authorList>
            <person name="Kim J.H."/>
            <person name="Oh H.-M."/>
        </authorList>
    </citation>
    <scope>NUCLEOTIDE SEQUENCE [LARGE SCALE GENOMIC DNA]</scope>
    <source>
        <strain evidence="2 3">KOPRI26562</strain>
    </source>
</reference>
<organism evidence="2 3">
    <name type="scientific">Deinococcus marmoris</name>
    <dbReference type="NCBI Taxonomy" id="249408"/>
    <lineage>
        <taxon>Bacteria</taxon>
        <taxon>Thermotogati</taxon>
        <taxon>Deinococcota</taxon>
        <taxon>Deinococci</taxon>
        <taxon>Deinococcales</taxon>
        <taxon>Deinococcaceae</taxon>
        <taxon>Deinococcus</taxon>
    </lineage>
</organism>
<comment type="caution">
    <text evidence="2">The sequence shown here is derived from an EMBL/GenBank/DDBJ whole genome shotgun (WGS) entry which is preliminary data.</text>
</comment>
<dbReference type="RefSeq" id="WP_075830662.1">
    <property type="nucleotide sequence ID" value="NZ_MSTI01000028.1"/>
</dbReference>
<gene>
    <name evidence="2" type="ORF">BOO71_0002299</name>
</gene>
<proteinExistence type="predicted"/>
<keyword evidence="2" id="KW-0255">Endonuclease</keyword>
<accession>A0A1U7P2Y7</accession>
<feature type="domain" description="HNH nuclease" evidence="1">
    <location>
        <begin position="266"/>
        <end position="320"/>
    </location>
</feature>
<dbReference type="EMBL" id="MSTI01000028">
    <property type="protein sequence ID" value="OLV19520.1"/>
    <property type="molecule type" value="Genomic_DNA"/>
</dbReference>
<dbReference type="OrthoDB" id="67788at2"/>
<name>A0A1U7P2Y7_9DEIO</name>
<dbReference type="Proteomes" id="UP000186607">
    <property type="component" value="Unassembled WGS sequence"/>
</dbReference>
<keyword evidence="2" id="KW-0540">Nuclease</keyword>
<evidence type="ECO:0000259" key="1">
    <source>
        <dbReference type="Pfam" id="PF13391"/>
    </source>
</evidence>
<dbReference type="CDD" id="cd00085">
    <property type="entry name" value="HNHc"/>
    <property type="match status" value="1"/>
</dbReference>
<dbReference type="GO" id="GO:0004519">
    <property type="term" value="F:endonuclease activity"/>
    <property type="evidence" value="ECO:0007669"/>
    <property type="project" value="UniProtKB-KW"/>
</dbReference>
<dbReference type="InterPro" id="IPR003615">
    <property type="entry name" value="HNH_nuc"/>
</dbReference>
<evidence type="ECO:0000313" key="2">
    <source>
        <dbReference type="EMBL" id="OLV19520.1"/>
    </source>
</evidence>
<sequence>MKIIFRHSRGRGEYEMSGDSDGYTTADVVDKHLTVVLSPNWRINTGLVIRRAEGKTRIRSEVKGEHIGVQRQVCAALLLNPTVRSQSGVDSGGQLLDYIEASHIEINGDQFVFHAETIQLSDATAEAHINVAKRAGEVQELWRRADELPFYVSEAIKQHQEGVTSGNPVSKATFKSYEQLPKFVASTDPEAEELMEGAGDLLPGLQTLTNAPVSRPLFDVELIPVQEVELKRRTIAAWRKWQLTSSRGHSGRVFREGVRAAYDSTCLICGVRLPPTPGNAAGVDAAHVLPWRQYELDEVYNGVCLCKTHHWAFDNRLLAIIADDASDDYRVEIPERARNALLARGETAMLSWLESFVGVIPEARLPRDPLLRPRREFLNILAANQELD</sequence>
<keyword evidence="2" id="KW-0378">Hydrolase</keyword>
<keyword evidence="3" id="KW-1185">Reference proteome</keyword>